<evidence type="ECO:0000256" key="3">
    <source>
        <dbReference type="ARBA" id="ARBA00022723"/>
    </source>
</evidence>
<dbReference type="AlphaFoldDB" id="A0A1E3QTG8"/>
<keyword evidence="3" id="KW-0479">Metal-binding</keyword>
<accession>A0A1E3QTG8</accession>
<evidence type="ECO:0000256" key="4">
    <source>
        <dbReference type="ARBA" id="ARBA00022964"/>
    </source>
</evidence>
<evidence type="ECO:0000256" key="2">
    <source>
        <dbReference type="ARBA" id="ARBA00005896"/>
    </source>
</evidence>
<dbReference type="GO" id="GO:0016706">
    <property type="term" value="F:2-oxoglutarate-dependent dioxygenase activity"/>
    <property type="evidence" value="ECO:0007669"/>
    <property type="project" value="TreeGrafter"/>
</dbReference>
<dbReference type="PANTHER" id="PTHR30468">
    <property type="entry name" value="ALPHA-KETOGLUTARATE-DEPENDENT SULFONATE DIOXYGENASE"/>
    <property type="match status" value="1"/>
</dbReference>
<reference evidence="9" key="1">
    <citation type="submission" date="2016-05" db="EMBL/GenBank/DDBJ databases">
        <title>Comparative genomics of biotechnologically important yeasts.</title>
        <authorList>
            <consortium name="DOE Joint Genome Institute"/>
            <person name="Riley R."/>
            <person name="Haridas S."/>
            <person name="Wolfe K.H."/>
            <person name="Lopes M.R."/>
            <person name="Hittinger C.T."/>
            <person name="Goker M."/>
            <person name="Salamov A."/>
            <person name="Wisecaver J."/>
            <person name="Long T.M."/>
            <person name="Aerts A.L."/>
            <person name="Barry K."/>
            <person name="Choi C."/>
            <person name="Clum A."/>
            <person name="Coughlan A.Y."/>
            <person name="Deshpande S."/>
            <person name="Douglass A.P."/>
            <person name="Hanson S.J."/>
            <person name="Klenk H.-P."/>
            <person name="Labutti K."/>
            <person name="Lapidus A."/>
            <person name="Lindquist E."/>
            <person name="Lipzen A."/>
            <person name="Meier-Kolthoff J.P."/>
            <person name="Ohm R.A."/>
            <person name="Otillar R.P."/>
            <person name="Pangilinan J."/>
            <person name="Peng Y."/>
            <person name="Rokas A."/>
            <person name="Rosa C.A."/>
            <person name="Scheuner C."/>
            <person name="Sibirny A.A."/>
            <person name="Slot J.C."/>
            <person name="Stielow J.B."/>
            <person name="Sun H."/>
            <person name="Kurtzman C.P."/>
            <person name="Blackwell M."/>
            <person name="Grigoriev I.V."/>
            <person name="Jeffries T.W."/>
        </authorList>
    </citation>
    <scope>NUCLEOTIDE SEQUENCE [LARGE SCALE GENOMIC DNA]</scope>
    <source>
        <strain evidence="9">NRRL Y-12698</strain>
    </source>
</reference>
<evidence type="ECO:0000256" key="5">
    <source>
        <dbReference type="ARBA" id="ARBA00023002"/>
    </source>
</evidence>
<evidence type="ECO:0000256" key="1">
    <source>
        <dbReference type="ARBA" id="ARBA00001954"/>
    </source>
</evidence>
<organism evidence="8 9">
    <name type="scientific">Babjeviella inositovora NRRL Y-12698</name>
    <dbReference type="NCBI Taxonomy" id="984486"/>
    <lineage>
        <taxon>Eukaryota</taxon>
        <taxon>Fungi</taxon>
        <taxon>Dikarya</taxon>
        <taxon>Ascomycota</taxon>
        <taxon>Saccharomycotina</taxon>
        <taxon>Pichiomycetes</taxon>
        <taxon>Serinales incertae sedis</taxon>
        <taxon>Babjeviella</taxon>
    </lineage>
</organism>
<dbReference type="InterPro" id="IPR042098">
    <property type="entry name" value="TauD-like_sf"/>
</dbReference>
<name>A0A1E3QTG8_9ASCO</name>
<keyword evidence="6" id="KW-0408">Iron</keyword>
<dbReference type="SUPFAM" id="SSF51197">
    <property type="entry name" value="Clavaminate synthase-like"/>
    <property type="match status" value="1"/>
</dbReference>
<dbReference type="InterPro" id="IPR051323">
    <property type="entry name" value="AtsK-like"/>
</dbReference>
<keyword evidence="9" id="KW-1185">Reference proteome</keyword>
<dbReference type="PANTHER" id="PTHR30468:SF9">
    <property type="entry name" value="ALPHA-KETOGLUTARATE-DEPENDENT TAURINE DIOXYGENASE (AFU_ORTHOLOGUE AFUA_3G01010)"/>
    <property type="match status" value="1"/>
</dbReference>
<dbReference type="EMBL" id="KV454428">
    <property type="protein sequence ID" value="ODQ80985.1"/>
    <property type="molecule type" value="Genomic_DNA"/>
</dbReference>
<dbReference type="STRING" id="984486.A0A1E3QTG8"/>
<evidence type="ECO:0000256" key="6">
    <source>
        <dbReference type="ARBA" id="ARBA00023004"/>
    </source>
</evidence>
<comment type="similarity">
    <text evidence="2">Belongs to the TfdA dioxygenase family.</text>
</comment>
<dbReference type="Pfam" id="PF02668">
    <property type="entry name" value="TauD"/>
    <property type="match status" value="1"/>
</dbReference>
<keyword evidence="5" id="KW-0560">Oxidoreductase</keyword>
<dbReference type="GO" id="GO:0005737">
    <property type="term" value="C:cytoplasm"/>
    <property type="evidence" value="ECO:0007669"/>
    <property type="project" value="TreeGrafter"/>
</dbReference>
<gene>
    <name evidence="8" type="ORF">BABINDRAFT_6842</name>
</gene>
<evidence type="ECO:0000259" key="7">
    <source>
        <dbReference type="Pfam" id="PF02668"/>
    </source>
</evidence>
<protein>
    <recommendedName>
        <fullName evidence="7">TauD/TfdA-like domain-containing protein</fullName>
    </recommendedName>
</protein>
<dbReference type="GeneID" id="30150373"/>
<evidence type="ECO:0000313" key="9">
    <source>
        <dbReference type="Proteomes" id="UP000094336"/>
    </source>
</evidence>
<feature type="domain" description="TauD/TfdA-like" evidence="7">
    <location>
        <begin position="116"/>
        <end position="370"/>
    </location>
</feature>
<dbReference type="InterPro" id="IPR003819">
    <property type="entry name" value="TauD/TfdA-like"/>
</dbReference>
<proteinExistence type="inferred from homology"/>
<keyword evidence="4" id="KW-0223">Dioxygenase</keyword>
<dbReference type="GO" id="GO:0046872">
    <property type="term" value="F:metal ion binding"/>
    <property type="evidence" value="ECO:0007669"/>
    <property type="project" value="UniProtKB-KW"/>
</dbReference>
<evidence type="ECO:0000313" key="8">
    <source>
        <dbReference type="EMBL" id="ODQ80985.1"/>
    </source>
</evidence>
<sequence>MTLYTAIEAKTVSHPSKTTYLGNVPGQGKETLVDLTKGKPTGGYASFAYLLPAPTLARYKKYGIDTSKGYPEAPPQTEIPTFVDEAYAVRNKDFPYTERGKNADPEKKALFGAATEVRHLTKHIGTEIVGLRLQALTDQQRDELALLIAERVVVFFRDQDLSPQKQLELGEYYGQVEKHPQAQHVPGLEGISIIWPEYYTQIGYNSTFKQPRSGWHTDLVHEHQPAGITHLHNDTIPQLSPALQEFLIGKKAVYVSAHKYFDRNDPLNGKRRIEREHPIVRTHPVTGWKSLYVNRAMTDRIVGLEPGESKVLLEYLFRVFEKNLGIQVRFNWEPTKKGLGTSALWDNRVSQHNAIWDYENTEPRHGTRVTSLAELPYFDPQSKSQRESQGLSIQ</sequence>
<dbReference type="RefSeq" id="XP_018986313.1">
    <property type="nucleotide sequence ID" value="XM_019132520.1"/>
</dbReference>
<dbReference type="Gene3D" id="3.60.130.10">
    <property type="entry name" value="Clavaminate synthase-like"/>
    <property type="match status" value="1"/>
</dbReference>
<comment type="cofactor">
    <cofactor evidence="1">
        <name>Fe(2+)</name>
        <dbReference type="ChEBI" id="CHEBI:29033"/>
    </cofactor>
</comment>
<dbReference type="FunFam" id="3.60.130.10:FF:000008">
    <property type="entry name" value="Alpha-ketoglutarate-dependent taurine dioxygenase"/>
    <property type="match status" value="1"/>
</dbReference>
<dbReference type="OrthoDB" id="10257314at2759"/>
<dbReference type="Proteomes" id="UP000094336">
    <property type="component" value="Unassembled WGS sequence"/>
</dbReference>